<dbReference type="PANTHER" id="PTHR39080:SF1">
    <property type="entry name" value="LARGE RIBOSOMAL SUBUNIT PROTEIN BL28A"/>
    <property type="match status" value="1"/>
</dbReference>
<dbReference type="EMBL" id="AP024480">
    <property type="protein sequence ID" value="BCS80432.1"/>
    <property type="molecule type" value="Genomic_DNA"/>
</dbReference>
<evidence type="ECO:0000256" key="2">
    <source>
        <dbReference type="ARBA" id="ARBA00022980"/>
    </source>
</evidence>
<comment type="similarity">
    <text evidence="1 5">Belongs to the bacterial ribosomal protein bL28 family.</text>
</comment>
<dbReference type="GO" id="GO:0005840">
    <property type="term" value="C:ribosome"/>
    <property type="evidence" value="ECO:0007669"/>
    <property type="project" value="UniProtKB-KW"/>
</dbReference>
<proteinExistence type="inferred from homology"/>
<dbReference type="Proteomes" id="UP000663623">
    <property type="component" value="Chromosome"/>
</dbReference>
<dbReference type="NCBIfam" id="TIGR00009">
    <property type="entry name" value="L28"/>
    <property type="match status" value="1"/>
</dbReference>
<dbReference type="InterPro" id="IPR001383">
    <property type="entry name" value="Ribosomal_bL28_bact-type"/>
</dbReference>
<dbReference type="PANTHER" id="PTHR39080">
    <property type="entry name" value="50S RIBOSOMAL PROTEIN L28"/>
    <property type="match status" value="1"/>
</dbReference>
<evidence type="ECO:0000256" key="5">
    <source>
        <dbReference type="HAMAP-Rule" id="MF_00373"/>
    </source>
</evidence>
<dbReference type="InterPro" id="IPR026569">
    <property type="entry name" value="Ribosomal_bL28"/>
</dbReference>
<sequence length="62" mass="7023">MAMCEVCGKKVSFGNKVSHSNKKSRRTWKPNVKKIKVLLKNGQRKRIYVCTSCIKAGKVVRA</sequence>
<evidence type="ECO:0000256" key="4">
    <source>
        <dbReference type="ARBA" id="ARBA00035174"/>
    </source>
</evidence>
<dbReference type="Gene3D" id="2.30.170.40">
    <property type="entry name" value="Ribosomal protein L28/L24"/>
    <property type="match status" value="1"/>
</dbReference>
<dbReference type="SUPFAM" id="SSF143800">
    <property type="entry name" value="L28p-like"/>
    <property type="match status" value="1"/>
</dbReference>
<evidence type="ECO:0000313" key="6">
    <source>
        <dbReference type="EMBL" id="BCS80432.1"/>
    </source>
</evidence>
<dbReference type="InterPro" id="IPR034704">
    <property type="entry name" value="Ribosomal_bL28/bL31-like_sf"/>
</dbReference>
<evidence type="ECO:0000256" key="1">
    <source>
        <dbReference type="ARBA" id="ARBA00008760"/>
    </source>
</evidence>
<protein>
    <recommendedName>
        <fullName evidence="4 5">Large ribosomal subunit protein bL28</fullName>
    </recommendedName>
</protein>
<evidence type="ECO:0000256" key="3">
    <source>
        <dbReference type="ARBA" id="ARBA00023274"/>
    </source>
</evidence>
<name>A0ABM7NK01_9FIRM</name>
<organism evidence="6 7">
    <name type="scientific">Caldicellulosiruptor diazotrophicus</name>
    <dbReference type="NCBI Taxonomy" id="2806205"/>
    <lineage>
        <taxon>Bacteria</taxon>
        <taxon>Bacillati</taxon>
        <taxon>Bacillota</taxon>
        <taxon>Bacillota incertae sedis</taxon>
        <taxon>Caldicellulosiruptorales</taxon>
        <taxon>Caldicellulosiruptoraceae</taxon>
        <taxon>Caldicellulosiruptor</taxon>
    </lineage>
</organism>
<dbReference type="InterPro" id="IPR050096">
    <property type="entry name" value="Bacterial_rp_bL28"/>
</dbReference>
<dbReference type="InterPro" id="IPR037147">
    <property type="entry name" value="Ribosomal_bL28_sf"/>
</dbReference>
<keyword evidence="7" id="KW-1185">Reference proteome</keyword>
<keyword evidence="3 5" id="KW-0687">Ribonucleoprotein</keyword>
<dbReference type="HAMAP" id="MF_00373">
    <property type="entry name" value="Ribosomal_bL28"/>
    <property type="match status" value="1"/>
</dbReference>
<dbReference type="Pfam" id="PF00830">
    <property type="entry name" value="Ribosomal_L28"/>
    <property type="match status" value="1"/>
</dbReference>
<gene>
    <name evidence="5 6" type="primary">rpmB</name>
    <name evidence="6" type="ORF">CaldiYA01_03920</name>
</gene>
<reference evidence="6 7" key="1">
    <citation type="submission" date="2021-02" db="EMBL/GenBank/DDBJ databases">
        <title>Nitrogen-fixing ability and nitrogen fixation related genes of thermophilic fermentative bacteria in the genus Caldicellulosiruptor.</title>
        <authorList>
            <person name="Chen Y."/>
            <person name="Nishihara A."/>
            <person name="Haruta S."/>
        </authorList>
    </citation>
    <scope>NUCLEOTIDE SEQUENCE [LARGE SCALE GENOMIC DNA]</scope>
    <source>
        <strain evidence="6 7">YA01</strain>
    </source>
</reference>
<dbReference type="RefSeq" id="WP_207180768.1">
    <property type="nucleotide sequence ID" value="NZ_AP024480.1"/>
</dbReference>
<accession>A0ABM7NK01</accession>
<keyword evidence="2 5" id="KW-0689">Ribosomal protein</keyword>
<evidence type="ECO:0000313" key="7">
    <source>
        <dbReference type="Proteomes" id="UP000663623"/>
    </source>
</evidence>